<accession>A0A239MAS2</accession>
<gene>
    <name evidence="1" type="ORF">SAMN05216189_101238</name>
    <name evidence="2" type="ORF">SAMN06295949_12538</name>
</gene>
<reference evidence="2 3" key="2">
    <citation type="submission" date="2017-06" db="EMBL/GenBank/DDBJ databases">
        <authorList>
            <person name="Varghese N."/>
            <person name="Submissions S."/>
        </authorList>
    </citation>
    <scope>NUCLEOTIDE SEQUENCE [LARGE SCALE GENOMIC DNA]</scope>
    <source>
        <strain evidence="2 3">RLD-1</strain>
    </source>
</reference>
<reference evidence="1 4" key="1">
    <citation type="submission" date="2016-10" db="EMBL/GenBank/DDBJ databases">
        <authorList>
            <person name="de Groot N.N."/>
        </authorList>
    </citation>
    <scope>NUCLEOTIDE SEQUENCE [LARGE SCALE GENOMIC DNA]</scope>
    <source>
        <strain evidence="1 4">CCM 7361</strain>
    </source>
</reference>
<protein>
    <submittedName>
        <fullName evidence="1">Uncharacterized protein</fullName>
    </submittedName>
</protein>
<proteinExistence type="predicted"/>
<sequence>MGLIAGCAQMPEDMTLDSKVNSAQNAGLVVGALVNNDGGAFGTWLEFRDTRTGKSYGWGAKDYYSAWLPAGDYELYKVGARRGVMGAFGKPLRFTVKQGDINYLGEILYGCPLDARPTAFYGVMNCGFLALGNCSVPSPTASLCVVDRQEQVIKNFLRKNPGYADMPVRSSLMSTH</sequence>
<evidence type="ECO:0000313" key="2">
    <source>
        <dbReference type="EMBL" id="SNT40077.1"/>
    </source>
</evidence>
<evidence type="ECO:0000313" key="4">
    <source>
        <dbReference type="Proteomes" id="UP000199693"/>
    </source>
</evidence>
<organism evidence="1 4">
    <name type="scientific">Pseudomonas delhiensis</name>
    <dbReference type="NCBI Taxonomy" id="366289"/>
    <lineage>
        <taxon>Bacteria</taxon>
        <taxon>Pseudomonadati</taxon>
        <taxon>Pseudomonadota</taxon>
        <taxon>Gammaproteobacteria</taxon>
        <taxon>Pseudomonadales</taxon>
        <taxon>Pseudomonadaceae</taxon>
        <taxon>Pseudomonas</taxon>
    </lineage>
</organism>
<evidence type="ECO:0000313" key="3">
    <source>
        <dbReference type="Proteomes" id="UP000198309"/>
    </source>
</evidence>
<keyword evidence="3" id="KW-1185">Reference proteome</keyword>
<evidence type="ECO:0000313" key="1">
    <source>
        <dbReference type="EMBL" id="SDJ06240.1"/>
    </source>
</evidence>
<name>A0A239MAS2_9PSED</name>
<dbReference type="EMBL" id="FZPC01000025">
    <property type="protein sequence ID" value="SNT40077.1"/>
    <property type="molecule type" value="Genomic_DNA"/>
</dbReference>
<dbReference type="Proteomes" id="UP000198309">
    <property type="component" value="Unassembled WGS sequence"/>
</dbReference>
<dbReference type="AlphaFoldDB" id="A0A239MAS2"/>
<dbReference type="EMBL" id="FNEC01000012">
    <property type="protein sequence ID" value="SDJ06240.1"/>
    <property type="molecule type" value="Genomic_DNA"/>
</dbReference>
<dbReference type="Proteomes" id="UP000199693">
    <property type="component" value="Unassembled WGS sequence"/>
</dbReference>